<gene>
    <name evidence="1" type="ORF">Catovirus_2_271</name>
</gene>
<evidence type="ECO:0000313" key="1">
    <source>
        <dbReference type="EMBL" id="ARF09322.1"/>
    </source>
</evidence>
<accession>A0A1V0SC88</accession>
<dbReference type="InterPro" id="IPR049249">
    <property type="entry name" value="DUF6882"/>
</dbReference>
<name>A0A1V0SC88_9VIRU</name>
<protein>
    <submittedName>
        <fullName evidence="1">Uncharacterized protein</fullName>
    </submittedName>
</protein>
<proteinExistence type="predicted"/>
<dbReference type="Pfam" id="PF21813">
    <property type="entry name" value="DUF6882"/>
    <property type="match status" value="1"/>
</dbReference>
<sequence length="145" mass="17796">MIKRYEEYYEEKRKIFDIFFNNEKYDLWFEKEDIIHYSSSSYNIVAQYEILGIYDNRTNEWFWSDKLPFVDKSLTKKSMHIRKRISNLKDIAETFGLSSFVIKNIESLIHIMLYYSDENWIIKTVNKFNKNIVEFILIKNILNIY</sequence>
<dbReference type="EMBL" id="KY684084">
    <property type="protein sequence ID" value="ARF09322.1"/>
    <property type="molecule type" value="Genomic_DNA"/>
</dbReference>
<organism evidence="1">
    <name type="scientific">Catovirus CTV1</name>
    <dbReference type="NCBI Taxonomy" id="1977631"/>
    <lineage>
        <taxon>Viruses</taxon>
        <taxon>Varidnaviria</taxon>
        <taxon>Bamfordvirae</taxon>
        <taxon>Nucleocytoviricota</taxon>
        <taxon>Megaviricetes</taxon>
        <taxon>Imitervirales</taxon>
        <taxon>Mimiviridae</taxon>
        <taxon>Klosneuvirinae</taxon>
        <taxon>Catovirus</taxon>
    </lineage>
</organism>
<reference evidence="1" key="1">
    <citation type="journal article" date="2017" name="Science">
        <title>Giant viruses with an expanded complement of translation system components.</title>
        <authorList>
            <person name="Schulz F."/>
            <person name="Yutin N."/>
            <person name="Ivanova N.N."/>
            <person name="Ortega D.R."/>
            <person name="Lee T.K."/>
            <person name="Vierheilig J."/>
            <person name="Daims H."/>
            <person name="Horn M."/>
            <person name="Wagner M."/>
            <person name="Jensen G.J."/>
            <person name="Kyrpides N.C."/>
            <person name="Koonin E.V."/>
            <person name="Woyke T."/>
        </authorList>
    </citation>
    <scope>NUCLEOTIDE SEQUENCE</scope>
    <source>
        <strain evidence="1">CTV1</strain>
    </source>
</reference>